<dbReference type="AlphaFoldDB" id="A0A0E9P5C0"/>
<evidence type="ECO:0000313" key="1">
    <source>
        <dbReference type="EMBL" id="JAG99573.1"/>
    </source>
</evidence>
<protein>
    <submittedName>
        <fullName evidence="1">Uncharacterized protein</fullName>
    </submittedName>
</protein>
<reference evidence="1" key="1">
    <citation type="submission" date="2014-11" db="EMBL/GenBank/DDBJ databases">
        <authorList>
            <person name="Amaro Gonzalez C."/>
        </authorList>
    </citation>
    <scope>NUCLEOTIDE SEQUENCE</scope>
</reference>
<reference evidence="1" key="2">
    <citation type="journal article" date="2015" name="Fish Shellfish Immunol.">
        <title>Early steps in the European eel (Anguilla anguilla)-Vibrio vulnificus interaction in the gills: Role of the RtxA13 toxin.</title>
        <authorList>
            <person name="Callol A."/>
            <person name="Pajuelo D."/>
            <person name="Ebbesson L."/>
            <person name="Teles M."/>
            <person name="MacKenzie S."/>
            <person name="Amaro C."/>
        </authorList>
    </citation>
    <scope>NUCLEOTIDE SEQUENCE</scope>
</reference>
<dbReference type="EMBL" id="GBXM01109003">
    <property type="protein sequence ID" value="JAG99573.1"/>
    <property type="molecule type" value="Transcribed_RNA"/>
</dbReference>
<sequence length="44" mass="4695">MPIFPPIVQANVKSVCMGTYTSVRALVCVCPGTGIGDRDRLKIS</sequence>
<accession>A0A0E9P5C0</accession>
<proteinExistence type="predicted"/>
<organism evidence="1">
    <name type="scientific">Anguilla anguilla</name>
    <name type="common">European freshwater eel</name>
    <name type="synonym">Muraena anguilla</name>
    <dbReference type="NCBI Taxonomy" id="7936"/>
    <lineage>
        <taxon>Eukaryota</taxon>
        <taxon>Metazoa</taxon>
        <taxon>Chordata</taxon>
        <taxon>Craniata</taxon>
        <taxon>Vertebrata</taxon>
        <taxon>Euteleostomi</taxon>
        <taxon>Actinopterygii</taxon>
        <taxon>Neopterygii</taxon>
        <taxon>Teleostei</taxon>
        <taxon>Anguilliformes</taxon>
        <taxon>Anguillidae</taxon>
        <taxon>Anguilla</taxon>
    </lineage>
</organism>
<name>A0A0E9P5C0_ANGAN</name>